<name>M5G371_DACPD</name>
<evidence type="ECO:0000256" key="1">
    <source>
        <dbReference type="SAM" id="MobiDB-lite"/>
    </source>
</evidence>
<dbReference type="AlphaFoldDB" id="M5G371"/>
<proteinExistence type="predicted"/>
<dbReference type="GeneID" id="63683861"/>
<keyword evidence="3" id="KW-1185">Reference proteome</keyword>
<gene>
    <name evidence="2" type="ORF">DACRYDRAFT_109060</name>
</gene>
<dbReference type="HOGENOM" id="CLU_737744_0_0_1"/>
<evidence type="ECO:0000313" key="3">
    <source>
        <dbReference type="Proteomes" id="UP000030653"/>
    </source>
</evidence>
<feature type="region of interest" description="Disordered" evidence="1">
    <location>
        <begin position="263"/>
        <end position="291"/>
    </location>
</feature>
<dbReference type="EMBL" id="JH795867">
    <property type="protein sequence ID" value="EJU00322.1"/>
    <property type="molecule type" value="Genomic_DNA"/>
</dbReference>
<reference evidence="2 3" key="1">
    <citation type="journal article" date="2012" name="Science">
        <title>The Paleozoic origin of enzymatic lignin decomposition reconstructed from 31 fungal genomes.</title>
        <authorList>
            <person name="Floudas D."/>
            <person name="Binder M."/>
            <person name="Riley R."/>
            <person name="Barry K."/>
            <person name="Blanchette R.A."/>
            <person name="Henrissat B."/>
            <person name="Martinez A.T."/>
            <person name="Otillar R."/>
            <person name="Spatafora J.W."/>
            <person name="Yadav J.S."/>
            <person name="Aerts A."/>
            <person name="Benoit I."/>
            <person name="Boyd A."/>
            <person name="Carlson A."/>
            <person name="Copeland A."/>
            <person name="Coutinho P.M."/>
            <person name="de Vries R.P."/>
            <person name="Ferreira P."/>
            <person name="Findley K."/>
            <person name="Foster B."/>
            <person name="Gaskell J."/>
            <person name="Glotzer D."/>
            <person name="Gorecki P."/>
            <person name="Heitman J."/>
            <person name="Hesse C."/>
            <person name="Hori C."/>
            <person name="Igarashi K."/>
            <person name="Jurgens J.A."/>
            <person name="Kallen N."/>
            <person name="Kersten P."/>
            <person name="Kohler A."/>
            <person name="Kuees U."/>
            <person name="Kumar T.K.A."/>
            <person name="Kuo A."/>
            <person name="LaButti K."/>
            <person name="Larrondo L.F."/>
            <person name="Lindquist E."/>
            <person name="Ling A."/>
            <person name="Lombard V."/>
            <person name="Lucas S."/>
            <person name="Lundell T."/>
            <person name="Martin R."/>
            <person name="McLaughlin D.J."/>
            <person name="Morgenstern I."/>
            <person name="Morin E."/>
            <person name="Murat C."/>
            <person name="Nagy L.G."/>
            <person name="Nolan M."/>
            <person name="Ohm R.A."/>
            <person name="Patyshakuliyeva A."/>
            <person name="Rokas A."/>
            <person name="Ruiz-Duenas F.J."/>
            <person name="Sabat G."/>
            <person name="Salamov A."/>
            <person name="Samejima M."/>
            <person name="Schmutz J."/>
            <person name="Slot J.C."/>
            <person name="St John F."/>
            <person name="Stenlid J."/>
            <person name="Sun H."/>
            <person name="Sun S."/>
            <person name="Syed K."/>
            <person name="Tsang A."/>
            <person name="Wiebenga A."/>
            <person name="Young D."/>
            <person name="Pisabarro A."/>
            <person name="Eastwood D.C."/>
            <person name="Martin F."/>
            <person name="Cullen D."/>
            <person name="Grigoriev I.V."/>
            <person name="Hibbett D.S."/>
        </authorList>
    </citation>
    <scope>NUCLEOTIDE SEQUENCE [LARGE SCALE GENOMIC DNA]</scope>
    <source>
        <strain evidence="2 3">DJM-731 SS1</strain>
    </source>
</reference>
<protein>
    <submittedName>
        <fullName evidence="2">Uncharacterized protein</fullName>
    </submittedName>
</protein>
<accession>M5G371</accession>
<evidence type="ECO:0000313" key="2">
    <source>
        <dbReference type="EMBL" id="EJU00322.1"/>
    </source>
</evidence>
<sequence length="375" mass="40615">MQSTFAMAAPSTEYIPAEEAISKNMAMQRPKVTTARLPSDASAYKKKIGNVMAVIPKDQKERGKWLKEAEKVGKMWAAMTKLLLDEPCALRLLDEGQVLFLSPHMQMLWEFLAEDMNRATDWKAHHLGAPIGVENEDLPLEAWVKDNDDAGPMPPVIAALHKEDTEDSSVLPGDSQETDQLASNLQKQVILVAKPLISGTLPWGGIPAAVLAPTSAEGGPSTTITKVEEEGAAHAKVAATEVEQEEAKEAAAVEAAVAMDVMEKKEDKPKHPKPRWSFQKTMTVSPPNDSNEVELVNNALPGRTTEQLATFIPASAKARPPCSRGNTMESHMVEVVVPQRVMVKPVSPITMKAGKGTKNKGKAQLGAWNAPEPTN</sequence>
<dbReference type="RefSeq" id="XP_040627219.1">
    <property type="nucleotide sequence ID" value="XM_040768799.1"/>
</dbReference>
<organism evidence="2 3">
    <name type="scientific">Dacryopinax primogenitus (strain DJM 731)</name>
    <name type="common">Brown rot fungus</name>
    <dbReference type="NCBI Taxonomy" id="1858805"/>
    <lineage>
        <taxon>Eukaryota</taxon>
        <taxon>Fungi</taxon>
        <taxon>Dikarya</taxon>
        <taxon>Basidiomycota</taxon>
        <taxon>Agaricomycotina</taxon>
        <taxon>Dacrymycetes</taxon>
        <taxon>Dacrymycetales</taxon>
        <taxon>Dacrymycetaceae</taxon>
        <taxon>Dacryopinax</taxon>
    </lineage>
</organism>
<feature type="region of interest" description="Disordered" evidence="1">
    <location>
        <begin position="350"/>
        <end position="375"/>
    </location>
</feature>
<feature type="compositionally biased region" description="Polar residues" evidence="1">
    <location>
        <begin position="278"/>
        <end position="290"/>
    </location>
</feature>
<dbReference type="Proteomes" id="UP000030653">
    <property type="component" value="Unassembled WGS sequence"/>
</dbReference>